<dbReference type="InterPro" id="IPR008979">
    <property type="entry name" value="Galactose-bd-like_sf"/>
</dbReference>
<proteinExistence type="inferred from homology"/>
<evidence type="ECO:0000256" key="5">
    <source>
        <dbReference type="ARBA" id="ARBA00033098"/>
    </source>
</evidence>
<dbReference type="InterPro" id="IPR049161">
    <property type="entry name" value="GH59_cat"/>
</dbReference>
<dbReference type="RefSeq" id="WP_388004210.1">
    <property type="nucleotide sequence ID" value="NZ_JBHUEE010000003.1"/>
</dbReference>
<name>A0ABW4L437_9MICO</name>
<comment type="caution">
    <text evidence="9">The sequence shown here is derived from an EMBL/GenBank/DDBJ whole genome shotgun (WGS) entry which is preliminary data.</text>
</comment>
<dbReference type="PANTHER" id="PTHR15172:SF1">
    <property type="entry name" value="GALACTOCEREBROSIDASE"/>
    <property type="match status" value="1"/>
</dbReference>
<evidence type="ECO:0000256" key="2">
    <source>
        <dbReference type="ARBA" id="ARBA00012657"/>
    </source>
</evidence>
<protein>
    <recommendedName>
        <fullName evidence="2">galactosylceramidase</fullName>
        <ecNumber evidence="2">3.2.1.46</ecNumber>
    </recommendedName>
    <alternativeName>
        <fullName evidence="5">Galactosylceramidase</fullName>
    </alternativeName>
</protein>
<organism evidence="9 10">
    <name type="scientific">Georgenia deserti</name>
    <dbReference type="NCBI Taxonomy" id="2093781"/>
    <lineage>
        <taxon>Bacteria</taxon>
        <taxon>Bacillati</taxon>
        <taxon>Actinomycetota</taxon>
        <taxon>Actinomycetes</taxon>
        <taxon>Micrococcales</taxon>
        <taxon>Bogoriellaceae</taxon>
        <taxon>Georgenia</taxon>
    </lineage>
</organism>
<evidence type="ECO:0000256" key="1">
    <source>
        <dbReference type="ARBA" id="ARBA00005637"/>
    </source>
</evidence>
<accession>A0ABW4L437</accession>
<dbReference type="Pfam" id="PF02057">
    <property type="entry name" value="Glyco_hydro_59"/>
    <property type="match status" value="1"/>
</dbReference>
<evidence type="ECO:0000313" key="9">
    <source>
        <dbReference type="EMBL" id="MFD1717598.1"/>
    </source>
</evidence>
<dbReference type="Gene3D" id="3.20.20.80">
    <property type="entry name" value="Glycosidases"/>
    <property type="match status" value="1"/>
</dbReference>
<dbReference type="Pfam" id="PF21708">
    <property type="entry name" value="Glyco_hydro_59_C"/>
    <property type="match status" value="1"/>
</dbReference>
<dbReference type="EC" id="3.2.1.46" evidence="2"/>
<evidence type="ECO:0000259" key="8">
    <source>
        <dbReference type="PROSITE" id="PS50022"/>
    </source>
</evidence>
<keyword evidence="3" id="KW-0746">Sphingolipid metabolism</keyword>
<evidence type="ECO:0000313" key="10">
    <source>
        <dbReference type="Proteomes" id="UP001597277"/>
    </source>
</evidence>
<dbReference type="InterPro" id="IPR013785">
    <property type="entry name" value="Aldolase_TIM"/>
</dbReference>
<dbReference type="Gene3D" id="2.60.120.560">
    <property type="entry name" value="Exo-inulinase, domain 1"/>
    <property type="match status" value="1"/>
</dbReference>
<feature type="domain" description="F5/8 type C" evidence="8">
    <location>
        <begin position="668"/>
        <end position="818"/>
    </location>
</feature>
<feature type="chain" id="PRO_5046361681" description="galactosylceramidase" evidence="7">
    <location>
        <begin position="24"/>
        <end position="991"/>
    </location>
</feature>
<comment type="similarity">
    <text evidence="1">Belongs to the glycosyl hydrolase 59 family.</text>
</comment>
<feature type="region of interest" description="Disordered" evidence="6">
    <location>
        <begin position="822"/>
        <end position="843"/>
    </location>
</feature>
<dbReference type="Gene3D" id="2.60.120.260">
    <property type="entry name" value="Galactose-binding domain-like"/>
    <property type="match status" value="2"/>
</dbReference>
<dbReference type="InterPro" id="IPR001286">
    <property type="entry name" value="Glyco_hydro_59"/>
</dbReference>
<sequence length="991" mass="106792">MRHWGARTALFLIAALVGPVAVAGPADGAAGPAGGAAGPAAGGAATETVHIDGADAGREFDGLGAVSAGASSRLLFDYPEPERSQILDYLFKPGYGAELEMLKVEIGADTNSTSGAEPSHMREPDEVDCGRGYEWWLMREARERNPDITLGGLQWGAPHWLDGGFWSQDNIDYLLSWLDCAEQHGIAIDFMGGWNEAGYDRDWYVAWADALEEHHPEVELTAADDTPNFGWRVADDMAADQAFGDAVDIANMHSPCGWRTDYSECSSTETARSLDKPLWIGEQSALAHDAGAGPLARAANRMFIDAQITGMMVWSPISAWYANITMADTGLMVAEWPWSGFYDVGRSIWSFAHTNQFAEPGWRYLDTGSRRLDSGATQVALVSPDGGDWSTVIETLDMSEPTTVTLELANLPGKPLSLWGTDLRSDDESDWFRRLGTVRPDAQKITLHLEPGRLYSLTTADGPGKGEAAPRASVHDRLDVPFHEDFDAVEPGRAAPFFSDLAGAFEAAPCAGGRDGTCYRQVVTGQPISWGHVGELPLSTMIGDPRWWGDYAVRSDVLLEEPGHVEIGGRVSGQSWGTPASGYHARVGTDGWQLISRDHALSEEVVLAQGSEAVEVGSWHELTLSMRDQRVRVLLDGEVLAEVRDTRHRTGNAALGVSAWHNAQFDDVRVVPTGPQPQMLPRSSASATSEQGVLQGWTHEAAHAVDDRPETSWSSSLDPSNDLPQAVTVDLGEVERVQALTYQPQLDGGTGGMITDYEVQVSADGQAFETVADGRWRTSTSTKVAAWPATDARFVRLIAQAGEHQCGVRSARAAEIGVVSARGPGLTTTPDGPEQPPVPDDAPAALEHLVPQDEMTASASSEHSDPNIACMAIDGRRSTFWHSAPAATDPLPASVTLDLGRQRDVRGLAYLPRQDGNPNGVITRYEVAISDDGEQFDVVADGTWEDDAAHKYATWETADARYVRLTAVEGHFDVAAAAELQVGYARSPHDG</sequence>
<gene>
    <name evidence="9" type="ORF">ACFSE6_07125</name>
</gene>
<evidence type="ECO:0000256" key="6">
    <source>
        <dbReference type="SAM" id="MobiDB-lite"/>
    </source>
</evidence>
<reference evidence="10" key="1">
    <citation type="journal article" date="2019" name="Int. J. Syst. Evol. Microbiol.">
        <title>The Global Catalogue of Microorganisms (GCM) 10K type strain sequencing project: providing services to taxonomists for standard genome sequencing and annotation.</title>
        <authorList>
            <consortium name="The Broad Institute Genomics Platform"/>
            <consortium name="The Broad Institute Genome Sequencing Center for Infectious Disease"/>
            <person name="Wu L."/>
            <person name="Ma J."/>
        </authorList>
    </citation>
    <scope>NUCLEOTIDE SEQUENCE [LARGE SCALE GENOMIC DNA]</scope>
    <source>
        <strain evidence="10">JCM 17130</strain>
    </source>
</reference>
<feature type="signal peptide" evidence="7">
    <location>
        <begin position="1"/>
        <end position="23"/>
    </location>
</feature>
<dbReference type="PROSITE" id="PS50022">
    <property type="entry name" value="FA58C_3"/>
    <property type="match status" value="2"/>
</dbReference>
<dbReference type="EMBL" id="JBHUEE010000003">
    <property type="protein sequence ID" value="MFD1717598.1"/>
    <property type="molecule type" value="Genomic_DNA"/>
</dbReference>
<dbReference type="PANTHER" id="PTHR15172">
    <property type="entry name" value="GALACTOCEREBROSIDASE"/>
    <property type="match status" value="1"/>
</dbReference>
<dbReference type="Gene3D" id="3.20.20.70">
    <property type="entry name" value="Aldolase class I"/>
    <property type="match status" value="1"/>
</dbReference>
<dbReference type="InterPro" id="IPR049162">
    <property type="entry name" value="GH59_C"/>
</dbReference>
<evidence type="ECO:0000256" key="7">
    <source>
        <dbReference type="SAM" id="SignalP"/>
    </source>
</evidence>
<dbReference type="Proteomes" id="UP001597277">
    <property type="component" value="Unassembled WGS sequence"/>
</dbReference>
<dbReference type="Pfam" id="PF00754">
    <property type="entry name" value="F5_F8_type_C"/>
    <property type="match status" value="2"/>
</dbReference>
<feature type="domain" description="F5/8 type C" evidence="8">
    <location>
        <begin position="838"/>
        <end position="985"/>
    </location>
</feature>
<dbReference type="InterPro" id="IPR017853">
    <property type="entry name" value="GH"/>
</dbReference>
<dbReference type="SUPFAM" id="SSF49785">
    <property type="entry name" value="Galactose-binding domain-like"/>
    <property type="match status" value="2"/>
</dbReference>
<dbReference type="InterPro" id="IPR000421">
    <property type="entry name" value="FA58C"/>
</dbReference>
<keyword evidence="10" id="KW-1185">Reference proteome</keyword>
<keyword evidence="3" id="KW-0443">Lipid metabolism</keyword>
<keyword evidence="7" id="KW-0732">Signal</keyword>
<dbReference type="PRINTS" id="PR00850">
    <property type="entry name" value="GLHYDRLASE59"/>
</dbReference>
<evidence type="ECO:0000256" key="4">
    <source>
        <dbReference type="ARBA" id="ARBA00022963"/>
    </source>
</evidence>
<keyword evidence="4" id="KW-0442">Lipid degradation</keyword>
<evidence type="ECO:0000256" key="3">
    <source>
        <dbReference type="ARBA" id="ARBA00022919"/>
    </source>
</evidence>
<dbReference type="SUPFAM" id="SSF51445">
    <property type="entry name" value="(Trans)glycosidases"/>
    <property type="match status" value="1"/>
</dbReference>